<feature type="transmembrane region" description="Helical" evidence="6">
    <location>
        <begin position="161"/>
        <end position="185"/>
    </location>
</feature>
<keyword evidence="6" id="KW-0131">Cell cycle</keyword>
<evidence type="ECO:0000313" key="10">
    <source>
        <dbReference type="Proteomes" id="UP000034956"/>
    </source>
</evidence>
<comment type="subcellular location">
    <subcellularLocation>
        <location evidence="6">Cell membrane</location>
        <topology evidence="6">Multi-pass membrane protein</topology>
    </subcellularLocation>
    <subcellularLocation>
        <location evidence="1">Membrane</location>
        <topology evidence="1">Multi-pass membrane protein</topology>
    </subcellularLocation>
</comment>
<dbReference type="InterPro" id="IPR003524">
    <property type="entry name" value="PNAcMuramoyl-5peptid_Trfase"/>
</dbReference>
<feature type="transmembrane region" description="Helical" evidence="6">
    <location>
        <begin position="66"/>
        <end position="86"/>
    </location>
</feature>
<protein>
    <recommendedName>
        <fullName evidence="6 7">Phospho-N-acetylmuramoyl-pentapeptide-transferase</fullName>
        <ecNumber evidence="6 7">2.7.8.13</ecNumber>
    </recommendedName>
    <alternativeName>
        <fullName evidence="6">UDP-MurNAc-pentapeptide phosphotransferase</fullName>
    </alternativeName>
</protein>
<keyword evidence="6" id="KW-0133">Cell shape</keyword>
<dbReference type="GO" id="GO:0005886">
    <property type="term" value="C:plasma membrane"/>
    <property type="evidence" value="ECO:0007669"/>
    <property type="project" value="UniProtKB-SubCell"/>
</dbReference>
<feature type="binding site" evidence="8">
    <location>
        <position position="192"/>
    </location>
    <ligand>
        <name>Mg(2+)</name>
        <dbReference type="ChEBI" id="CHEBI:18420"/>
    </ligand>
</feature>
<evidence type="ECO:0000256" key="5">
    <source>
        <dbReference type="ARBA" id="ARBA00023136"/>
    </source>
</evidence>
<evidence type="ECO:0000256" key="7">
    <source>
        <dbReference type="NCBIfam" id="TIGR00445"/>
    </source>
</evidence>
<feature type="transmembrane region" description="Helical" evidence="6">
    <location>
        <begin position="197"/>
        <end position="218"/>
    </location>
</feature>
<keyword evidence="3 6" id="KW-0812">Transmembrane</keyword>
<keyword evidence="6" id="KW-0961">Cell wall biogenesis/degradation</keyword>
<evidence type="ECO:0000256" key="3">
    <source>
        <dbReference type="ARBA" id="ARBA00022692"/>
    </source>
</evidence>
<dbReference type="GO" id="GO:0008963">
    <property type="term" value="F:phospho-N-acetylmuramoyl-pentapeptide-transferase activity"/>
    <property type="evidence" value="ECO:0007669"/>
    <property type="project" value="UniProtKB-UniRule"/>
</dbReference>
<proteinExistence type="inferred from homology"/>
<feature type="transmembrane region" description="Helical" evidence="6">
    <location>
        <begin position="139"/>
        <end position="155"/>
    </location>
</feature>
<comment type="pathway">
    <text evidence="6">Cell wall biogenesis; peptidoglycan biosynthesis.</text>
</comment>
<name>A0A0G1WLU0_9BACT</name>
<dbReference type="NCBIfam" id="TIGR00445">
    <property type="entry name" value="mraY"/>
    <property type="match status" value="1"/>
</dbReference>
<accession>A0A0G1WLU0</accession>
<keyword evidence="6 8" id="KW-0460">Magnesium</keyword>
<dbReference type="AlphaFoldDB" id="A0A0G1WLU0"/>
<comment type="catalytic activity">
    <reaction evidence="6">
        <text>UDP-N-acetyl-alpha-D-muramoyl-L-alanyl-gamma-D-glutamyl-meso-2,6-diaminopimeloyl-D-alanyl-D-alanine + di-trans,octa-cis-undecaprenyl phosphate = di-trans,octa-cis-undecaprenyl diphospho-N-acetyl-alpha-D-muramoyl-L-alanyl-D-glutamyl-meso-2,6-diaminopimeloyl-D-alanyl-D-alanine + UMP</text>
        <dbReference type="Rhea" id="RHEA:28386"/>
        <dbReference type="ChEBI" id="CHEBI:57865"/>
        <dbReference type="ChEBI" id="CHEBI:60392"/>
        <dbReference type="ChEBI" id="CHEBI:61386"/>
        <dbReference type="ChEBI" id="CHEBI:61387"/>
        <dbReference type="EC" id="2.7.8.13"/>
    </reaction>
</comment>
<organism evidence="9 10">
    <name type="scientific">Candidatus Jorgensenbacteria bacterium GW2011_GWA1_48_11</name>
    <dbReference type="NCBI Taxonomy" id="1618660"/>
    <lineage>
        <taxon>Bacteria</taxon>
        <taxon>Candidatus Joergenseniibacteriota</taxon>
    </lineage>
</organism>
<evidence type="ECO:0000256" key="1">
    <source>
        <dbReference type="ARBA" id="ARBA00004141"/>
    </source>
</evidence>
<dbReference type="UniPathway" id="UPA00219"/>
<evidence type="ECO:0000256" key="2">
    <source>
        <dbReference type="ARBA" id="ARBA00022679"/>
    </source>
</evidence>
<feature type="transmembrane region" description="Helical" evidence="6">
    <location>
        <begin position="6"/>
        <end position="32"/>
    </location>
</feature>
<feature type="binding site" evidence="8">
    <location>
        <position position="252"/>
    </location>
    <ligand>
        <name>Mg(2+)</name>
        <dbReference type="ChEBI" id="CHEBI:18420"/>
    </ligand>
</feature>
<dbReference type="EC" id="2.7.8.13" evidence="6 7"/>
<sequence>MVIFEAVRVLVIFAIAFVVAILITPFVYHWLVKLNLRKKNIRDAVSAPIFHQFHEKKGNTPTMGGVIIWLTVIGLAMVFLVGRTFFDGFGEYFNFVSRSETYLPLAALLLAAIVGLIDDMFGILGKGPHGGGLNMKQKLLLYTFVAALGAWWFYFKLGFDILYIPFIGYIPLGLWYLPFFVFVLVATAFSANETDGLDGLAGGVLFFAFGAMAVVAFVLGRYDLAAMTTAILGSLLAFLWFNIYPARFFMGDTGSMSLGITLGVMAMMTNTALLMPIFGLVLVFESVTVIIQILSKKIRHKKVFLSTPIHHHFEALGWHESQITMRFWIVSAVASIFGLVLFFLARFA</sequence>
<evidence type="ECO:0000313" key="9">
    <source>
        <dbReference type="EMBL" id="KKU91303.1"/>
    </source>
</evidence>
<dbReference type="GO" id="GO:0071555">
    <property type="term" value="P:cell wall organization"/>
    <property type="evidence" value="ECO:0007669"/>
    <property type="project" value="UniProtKB-KW"/>
</dbReference>
<gene>
    <name evidence="6" type="primary">mraY</name>
    <name evidence="9" type="ORF">UY23_C0002G0042</name>
</gene>
<feature type="transmembrane region" description="Helical" evidence="6">
    <location>
        <begin position="327"/>
        <end position="345"/>
    </location>
</feature>
<evidence type="ECO:0000256" key="4">
    <source>
        <dbReference type="ARBA" id="ARBA00022989"/>
    </source>
</evidence>
<dbReference type="InterPro" id="IPR000715">
    <property type="entry name" value="Glycosyl_transferase_4"/>
</dbReference>
<evidence type="ECO:0000256" key="6">
    <source>
        <dbReference type="HAMAP-Rule" id="MF_00038"/>
    </source>
</evidence>
<feature type="transmembrane region" description="Helical" evidence="6">
    <location>
        <begin position="273"/>
        <end position="294"/>
    </location>
</feature>
<dbReference type="GO" id="GO:0046872">
    <property type="term" value="F:metal ion binding"/>
    <property type="evidence" value="ECO:0007669"/>
    <property type="project" value="UniProtKB-KW"/>
</dbReference>
<keyword evidence="6" id="KW-1003">Cell membrane</keyword>
<dbReference type="GO" id="GO:0008360">
    <property type="term" value="P:regulation of cell shape"/>
    <property type="evidence" value="ECO:0007669"/>
    <property type="project" value="UniProtKB-KW"/>
</dbReference>
<keyword evidence="6" id="KW-0132">Cell division</keyword>
<keyword evidence="5 6" id="KW-0472">Membrane</keyword>
<dbReference type="GO" id="GO:0051301">
    <property type="term" value="P:cell division"/>
    <property type="evidence" value="ECO:0007669"/>
    <property type="project" value="UniProtKB-KW"/>
</dbReference>
<comment type="function">
    <text evidence="6">Catalyzes the initial step of the lipid cycle reactions in the biosynthesis of the cell wall peptidoglycan: transfers peptidoglycan precursor phospho-MurNAc-pentapeptide from UDP-MurNAc-pentapeptide onto the lipid carrier undecaprenyl phosphate, yielding undecaprenyl-pyrophosphoryl-MurNAc-pentapeptide, known as lipid I.</text>
</comment>
<feature type="transmembrane region" description="Helical" evidence="6">
    <location>
        <begin position="106"/>
        <end position="127"/>
    </location>
</feature>
<dbReference type="GO" id="GO:0009252">
    <property type="term" value="P:peptidoglycan biosynthetic process"/>
    <property type="evidence" value="ECO:0007669"/>
    <property type="project" value="UniProtKB-UniRule"/>
</dbReference>
<dbReference type="Pfam" id="PF00953">
    <property type="entry name" value="Glycos_transf_4"/>
    <property type="match status" value="1"/>
</dbReference>
<dbReference type="HAMAP" id="MF_00038">
    <property type="entry name" value="MraY"/>
    <property type="match status" value="1"/>
</dbReference>
<feature type="transmembrane region" description="Helical" evidence="6">
    <location>
        <begin position="224"/>
        <end position="241"/>
    </location>
</feature>
<dbReference type="CDD" id="cd06852">
    <property type="entry name" value="GT_MraY"/>
    <property type="match status" value="1"/>
</dbReference>
<keyword evidence="2 6" id="KW-0808">Transferase</keyword>
<keyword evidence="6 8" id="KW-0479">Metal-binding</keyword>
<comment type="caution">
    <text evidence="9">The sequence shown here is derived from an EMBL/GenBank/DDBJ whole genome shotgun (WGS) entry which is preliminary data.</text>
</comment>
<dbReference type="PANTHER" id="PTHR22926:SF5">
    <property type="entry name" value="PHOSPHO-N-ACETYLMURAMOYL-PENTAPEPTIDE-TRANSFERASE HOMOLOG"/>
    <property type="match status" value="1"/>
</dbReference>
<dbReference type="PANTHER" id="PTHR22926">
    <property type="entry name" value="PHOSPHO-N-ACETYLMURAMOYL-PENTAPEPTIDE-TRANSFERASE"/>
    <property type="match status" value="1"/>
</dbReference>
<keyword evidence="6" id="KW-0573">Peptidoglycan synthesis</keyword>
<comment type="similarity">
    <text evidence="6">Belongs to the glycosyltransferase 4 family. MraY subfamily.</text>
</comment>
<dbReference type="GO" id="GO:0051992">
    <property type="term" value="F:UDP-N-acetylmuramoyl-L-alanyl-D-glutamyl-meso-2,6-diaminopimelyl-D-alanyl-D-alanine:undecaprenyl-phosphate transferase activity"/>
    <property type="evidence" value="ECO:0007669"/>
    <property type="project" value="RHEA"/>
</dbReference>
<dbReference type="EMBL" id="LCPF01000002">
    <property type="protein sequence ID" value="KKU91303.1"/>
    <property type="molecule type" value="Genomic_DNA"/>
</dbReference>
<reference evidence="9 10" key="1">
    <citation type="journal article" date="2015" name="Nature">
        <title>rRNA introns, odd ribosomes, and small enigmatic genomes across a large radiation of phyla.</title>
        <authorList>
            <person name="Brown C.T."/>
            <person name="Hug L.A."/>
            <person name="Thomas B.C."/>
            <person name="Sharon I."/>
            <person name="Castelle C.J."/>
            <person name="Singh A."/>
            <person name="Wilkins M.J."/>
            <person name="Williams K.H."/>
            <person name="Banfield J.F."/>
        </authorList>
    </citation>
    <scope>NUCLEOTIDE SEQUENCE [LARGE SCALE GENOMIC DNA]</scope>
</reference>
<evidence type="ECO:0000256" key="8">
    <source>
        <dbReference type="PIRSR" id="PIRSR600715-1"/>
    </source>
</evidence>
<dbReference type="PATRIC" id="fig|1618660.3.peg.477"/>
<dbReference type="Proteomes" id="UP000034956">
    <property type="component" value="Unassembled WGS sequence"/>
</dbReference>
<comment type="cofactor">
    <cofactor evidence="6 8">
        <name>Mg(2+)</name>
        <dbReference type="ChEBI" id="CHEBI:18420"/>
    </cofactor>
</comment>
<keyword evidence="4 6" id="KW-1133">Transmembrane helix</keyword>